<dbReference type="Proteomes" id="UP001243298">
    <property type="component" value="Unassembled WGS sequence"/>
</dbReference>
<feature type="transmembrane region" description="Helical" evidence="1">
    <location>
        <begin position="329"/>
        <end position="348"/>
    </location>
</feature>
<keyword evidence="1" id="KW-0812">Transmembrane</keyword>
<reference evidence="2 3" key="1">
    <citation type="submission" date="2017-11" db="EMBL/GenBank/DDBJ databases">
        <title>Whole genome sequencing of Psychrobacter pocilloporae S6-60T(=JCM 31058T=LMG 29157T).</title>
        <authorList>
            <person name="Das S.K."/>
        </authorList>
    </citation>
    <scope>NUCLEOTIDE SEQUENCE [LARGE SCALE GENOMIC DNA]</scope>
    <source>
        <strain evidence="2 3">S6-60</strain>
    </source>
</reference>
<keyword evidence="1" id="KW-0472">Membrane</keyword>
<name>A0ABT6IR60_9GAMM</name>
<keyword evidence="3" id="KW-1185">Reference proteome</keyword>
<evidence type="ECO:0000313" key="2">
    <source>
        <dbReference type="EMBL" id="MDH4904312.1"/>
    </source>
</evidence>
<feature type="transmembrane region" description="Helical" evidence="1">
    <location>
        <begin position="95"/>
        <end position="118"/>
    </location>
</feature>
<evidence type="ECO:0008006" key="4">
    <source>
        <dbReference type="Google" id="ProtNLM"/>
    </source>
</evidence>
<comment type="caution">
    <text evidence="2">The sequence shown here is derived from an EMBL/GenBank/DDBJ whole genome shotgun (WGS) entry which is preliminary data.</text>
</comment>
<feature type="transmembrane region" description="Helical" evidence="1">
    <location>
        <begin position="37"/>
        <end position="53"/>
    </location>
</feature>
<accession>A0ABT6IR60</accession>
<dbReference type="RefSeq" id="WP_284719160.1">
    <property type="nucleotide sequence ID" value="NZ_PGFT01000001.1"/>
</dbReference>
<proteinExistence type="predicted"/>
<keyword evidence="1" id="KW-1133">Transmembrane helix</keyword>
<gene>
    <name evidence="2" type="ORF">CUR83_04390</name>
</gene>
<feature type="transmembrane region" description="Helical" evidence="1">
    <location>
        <begin position="355"/>
        <end position="372"/>
    </location>
</feature>
<evidence type="ECO:0000313" key="3">
    <source>
        <dbReference type="Proteomes" id="UP001243298"/>
    </source>
</evidence>
<protein>
    <recommendedName>
        <fullName evidence="4">Glycosyltransferase RgtA/B/C/D-like domain-containing protein</fullName>
    </recommendedName>
</protein>
<evidence type="ECO:0000256" key="1">
    <source>
        <dbReference type="SAM" id="Phobius"/>
    </source>
</evidence>
<sequence length="380" mass="43075">MFLDIWQVTAPFLVFLLGLFAVISLSRRFGSKDKRASLLYFWHTTFTFVYYWFTINVGADSSVYYAKAIRGNVVFEPGTNFIVYLVSILTNYLHLNMMGCFLVFNLIGSLGLIILDSIIQPLVRNQQKSLRVIATLVIFLPSISFWSSGIGKDGISFLGAVLALWSALELKKRMGSMSIAILMMFLVRPHIAGIMIIALAVSLFFDKKVNIIMKLVLAFVTIGISAFLIPYALNYAGVNAGNSPDDIASYIESREDVYKNTDSGITLSELSFPMKLFTYMFRPLIFEARSITQIFSALDNLILLYLFIFGGYKIIKTKNLTSLENRKFMWAYAIIAWVILALTTGNLGIAVRQKIMVLPFFLYIFISVMSKNKRFIDHYK</sequence>
<feature type="transmembrane region" description="Helical" evidence="1">
    <location>
        <begin position="182"/>
        <end position="205"/>
    </location>
</feature>
<dbReference type="EMBL" id="PGFT01000001">
    <property type="protein sequence ID" value="MDH4904312.1"/>
    <property type="molecule type" value="Genomic_DNA"/>
</dbReference>
<feature type="transmembrane region" description="Helical" evidence="1">
    <location>
        <begin position="290"/>
        <end position="309"/>
    </location>
</feature>
<feature type="transmembrane region" description="Helical" evidence="1">
    <location>
        <begin position="211"/>
        <end position="233"/>
    </location>
</feature>
<organism evidence="2 3">
    <name type="scientific">Psychrobacter pocilloporae</name>
    <dbReference type="NCBI Taxonomy" id="1775882"/>
    <lineage>
        <taxon>Bacteria</taxon>
        <taxon>Pseudomonadati</taxon>
        <taxon>Pseudomonadota</taxon>
        <taxon>Gammaproteobacteria</taxon>
        <taxon>Moraxellales</taxon>
        <taxon>Moraxellaceae</taxon>
        <taxon>Psychrobacter</taxon>
    </lineage>
</organism>
<feature type="transmembrane region" description="Helical" evidence="1">
    <location>
        <begin position="130"/>
        <end position="148"/>
    </location>
</feature>
<feature type="transmembrane region" description="Helical" evidence="1">
    <location>
        <begin position="6"/>
        <end position="25"/>
    </location>
</feature>